<dbReference type="PROSITE" id="PS51819">
    <property type="entry name" value="VOC"/>
    <property type="match status" value="1"/>
</dbReference>
<dbReference type="InterPro" id="IPR018146">
    <property type="entry name" value="Glyoxalase_1_CS"/>
</dbReference>
<keyword evidence="4" id="KW-1185">Reference proteome</keyword>
<dbReference type="InterPro" id="IPR051785">
    <property type="entry name" value="MMCE/EMCE_epimerase"/>
</dbReference>
<dbReference type="CDD" id="cd06587">
    <property type="entry name" value="VOC"/>
    <property type="match status" value="1"/>
</dbReference>
<dbReference type="Proteomes" id="UP001206639">
    <property type="component" value="Unassembled WGS sequence"/>
</dbReference>
<dbReference type="EMBL" id="JAODWD010000003">
    <property type="protein sequence ID" value="MCT7659500.1"/>
    <property type="molecule type" value="Genomic_DNA"/>
</dbReference>
<dbReference type="PROSITE" id="PS00934">
    <property type="entry name" value="GLYOXALASE_I_1"/>
    <property type="match status" value="1"/>
</dbReference>
<accession>A0ABT2MDK2</accession>
<name>A0ABT2MDK2_9MYCO</name>
<dbReference type="PANTHER" id="PTHR43048">
    <property type="entry name" value="METHYLMALONYL-COA EPIMERASE"/>
    <property type="match status" value="1"/>
</dbReference>
<evidence type="ECO:0000313" key="3">
    <source>
        <dbReference type="EMBL" id="MCT7659500.1"/>
    </source>
</evidence>
<dbReference type="PANTHER" id="PTHR43048:SF3">
    <property type="entry name" value="METHYLMALONYL-COA EPIMERASE, MITOCHONDRIAL"/>
    <property type="match status" value="1"/>
</dbReference>
<evidence type="ECO:0000256" key="1">
    <source>
        <dbReference type="ARBA" id="ARBA00022723"/>
    </source>
</evidence>
<dbReference type="InterPro" id="IPR004360">
    <property type="entry name" value="Glyas_Fos-R_dOase_dom"/>
</dbReference>
<keyword evidence="1" id="KW-0479">Metal-binding</keyword>
<dbReference type="SUPFAM" id="SSF54593">
    <property type="entry name" value="Glyoxalase/Bleomycin resistance protein/Dihydroxybiphenyl dioxygenase"/>
    <property type="match status" value="1"/>
</dbReference>
<sequence>MSEHAPIRIENFSHVCIGVSDIDTSLQFYRDVLGMDVVFDVALEGPSLAAVTGREGERGRMVGGLIGGTMVELLSLGEVSQYAPGPHIGYTNMSLRVEDADAAYAQLQAFDGVVCKPPVDIGGVRMLFVYDPDSTPIELVELPAGAATTDQLWRPTAQ</sequence>
<comment type="caution">
    <text evidence="3">The sequence shown here is derived from an EMBL/GenBank/DDBJ whole genome shotgun (WGS) entry which is preliminary data.</text>
</comment>
<protein>
    <submittedName>
        <fullName evidence="3">VOC family protein</fullName>
    </submittedName>
</protein>
<dbReference type="Gene3D" id="3.10.180.10">
    <property type="entry name" value="2,3-Dihydroxybiphenyl 1,2-Dioxygenase, domain 1"/>
    <property type="match status" value="1"/>
</dbReference>
<evidence type="ECO:0000259" key="2">
    <source>
        <dbReference type="PROSITE" id="PS51819"/>
    </source>
</evidence>
<dbReference type="InterPro" id="IPR029068">
    <property type="entry name" value="Glyas_Bleomycin-R_OHBP_Dase"/>
</dbReference>
<dbReference type="RefSeq" id="WP_260993538.1">
    <property type="nucleotide sequence ID" value="NZ_JAODWD010000003.1"/>
</dbReference>
<feature type="domain" description="VOC" evidence="2">
    <location>
        <begin position="11"/>
        <end position="142"/>
    </location>
</feature>
<evidence type="ECO:0000313" key="4">
    <source>
        <dbReference type="Proteomes" id="UP001206639"/>
    </source>
</evidence>
<dbReference type="InterPro" id="IPR037523">
    <property type="entry name" value="VOC_core"/>
</dbReference>
<reference evidence="4" key="1">
    <citation type="submission" date="2023-07" db="EMBL/GenBank/DDBJ databases">
        <authorList>
            <person name="Deng Y."/>
            <person name="Zhang Y.-Q."/>
        </authorList>
    </citation>
    <scope>NUCLEOTIDE SEQUENCE [LARGE SCALE GENOMIC DNA]</scope>
    <source>
        <strain evidence="4">CPCC 205710</strain>
    </source>
</reference>
<organism evidence="3 4">
    <name type="scientific">Mycobacterium deserti</name>
    <dbReference type="NCBI Taxonomy" id="2978347"/>
    <lineage>
        <taxon>Bacteria</taxon>
        <taxon>Bacillati</taxon>
        <taxon>Actinomycetota</taxon>
        <taxon>Actinomycetes</taxon>
        <taxon>Mycobacteriales</taxon>
        <taxon>Mycobacteriaceae</taxon>
        <taxon>Mycobacterium</taxon>
    </lineage>
</organism>
<gene>
    <name evidence="3" type="ORF">N4S67_13810</name>
</gene>
<proteinExistence type="predicted"/>
<dbReference type="Pfam" id="PF00903">
    <property type="entry name" value="Glyoxalase"/>
    <property type="match status" value="1"/>
</dbReference>